<keyword evidence="3" id="KW-1185">Reference proteome</keyword>
<feature type="domain" description="DSBA-like thioredoxin" evidence="1">
    <location>
        <begin position="3"/>
        <end position="202"/>
    </location>
</feature>
<dbReference type="Pfam" id="PF01323">
    <property type="entry name" value="DSBA"/>
    <property type="match status" value="1"/>
</dbReference>
<dbReference type="RefSeq" id="WP_134753006.1">
    <property type="nucleotide sequence ID" value="NZ_MYFO02000010.1"/>
</dbReference>
<dbReference type="SUPFAM" id="SSF52833">
    <property type="entry name" value="Thioredoxin-like"/>
    <property type="match status" value="1"/>
</dbReference>
<proteinExistence type="predicted"/>
<evidence type="ECO:0000259" key="1">
    <source>
        <dbReference type="Pfam" id="PF01323"/>
    </source>
</evidence>
<organism evidence="2 3">
    <name type="scientific">Paenibacillus athensensis</name>
    <dbReference type="NCBI Taxonomy" id="1967502"/>
    <lineage>
        <taxon>Bacteria</taxon>
        <taxon>Bacillati</taxon>
        <taxon>Bacillota</taxon>
        <taxon>Bacilli</taxon>
        <taxon>Bacillales</taxon>
        <taxon>Paenibacillaceae</taxon>
        <taxon>Paenibacillus</taxon>
    </lineage>
</organism>
<dbReference type="PANTHER" id="PTHR13887:SF41">
    <property type="entry name" value="THIOREDOXIN SUPERFAMILY PROTEIN"/>
    <property type="match status" value="1"/>
</dbReference>
<dbReference type="Gene3D" id="3.40.30.10">
    <property type="entry name" value="Glutaredoxin"/>
    <property type="match status" value="1"/>
</dbReference>
<reference evidence="2 3" key="1">
    <citation type="submission" date="2017-03" db="EMBL/GenBank/DDBJ databases">
        <title>Isolation of Levoglucosan Utilizing Bacteria.</title>
        <authorList>
            <person name="Arya A.S."/>
        </authorList>
    </citation>
    <scope>NUCLEOTIDE SEQUENCE [LARGE SCALE GENOMIC DNA]</scope>
    <source>
        <strain evidence="2 3">MEC069</strain>
    </source>
</reference>
<comment type="caution">
    <text evidence="2">The sequence shown here is derived from an EMBL/GenBank/DDBJ whole genome shotgun (WGS) entry which is preliminary data.</text>
</comment>
<dbReference type="CDD" id="cd03024">
    <property type="entry name" value="DsbA_FrnE"/>
    <property type="match status" value="1"/>
</dbReference>
<sequence>MIIEVFQDTICPWCRIGKKQLEDALASWSGEPVTLRSRAFLLDPGTPEEGRPFRESLMDKFGHNAIQLEAMFAQVAEAGAAAGLTFDFGRVTRSPNTQRSHQLLALTPPELQSAVTTAVYTAHFEEGRDIGALATLLDIAEACGMEREPLATRMAAGEGMAQVEADLQLAREARISGVPFFIINGKFSLHGAQPKEAWLRALDYIVQQEA</sequence>
<dbReference type="InterPro" id="IPR001853">
    <property type="entry name" value="DSBA-like_thioredoxin_dom"/>
</dbReference>
<dbReference type="GO" id="GO:0016491">
    <property type="term" value="F:oxidoreductase activity"/>
    <property type="evidence" value="ECO:0007669"/>
    <property type="project" value="InterPro"/>
</dbReference>
<gene>
    <name evidence="2" type="ORF">B5M42_11775</name>
</gene>
<accession>A0A4Y8Q199</accession>
<dbReference type="InterPro" id="IPR036249">
    <property type="entry name" value="Thioredoxin-like_sf"/>
</dbReference>
<dbReference type="AlphaFoldDB" id="A0A4Y8Q199"/>
<dbReference type="EMBL" id="MYFO01000013">
    <property type="protein sequence ID" value="TFE87501.1"/>
    <property type="molecule type" value="Genomic_DNA"/>
</dbReference>
<protein>
    <recommendedName>
        <fullName evidence="1">DSBA-like thioredoxin domain-containing protein</fullName>
    </recommendedName>
</protein>
<dbReference type="PANTHER" id="PTHR13887">
    <property type="entry name" value="GLUTATHIONE S-TRANSFERASE KAPPA"/>
    <property type="match status" value="1"/>
</dbReference>
<name>A0A4Y8Q199_9BACL</name>
<evidence type="ECO:0000313" key="2">
    <source>
        <dbReference type="EMBL" id="TFE87501.1"/>
    </source>
</evidence>
<dbReference type="OrthoDB" id="9799122at2"/>
<dbReference type="Proteomes" id="UP000298246">
    <property type="component" value="Unassembled WGS sequence"/>
</dbReference>
<evidence type="ECO:0000313" key="3">
    <source>
        <dbReference type="Proteomes" id="UP000298246"/>
    </source>
</evidence>